<keyword evidence="2" id="KW-1185">Reference proteome</keyword>
<name>A0A392TF26_9FABA</name>
<protein>
    <submittedName>
        <fullName evidence="1">Uncharacterized protein</fullName>
    </submittedName>
</protein>
<dbReference type="Proteomes" id="UP000265520">
    <property type="component" value="Unassembled WGS sequence"/>
</dbReference>
<accession>A0A392TF26</accession>
<sequence length="56" mass="6571">MVGGRRGSMWWREVSRIRDGKSAEGERGWFEDSIERRVCTGVDTFFGWIRGYVVFP</sequence>
<organism evidence="1 2">
    <name type="scientific">Trifolium medium</name>
    <dbReference type="NCBI Taxonomy" id="97028"/>
    <lineage>
        <taxon>Eukaryota</taxon>
        <taxon>Viridiplantae</taxon>
        <taxon>Streptophyta</taxon>
        <taxon>Embryophyta</taxon>
        <taxon>Tracheophyta</taxon>
        <taxon>Spermatophyta</taxon>
        <taxon>Magnoliopsida</taxon>
        <taxon>eudicotyledons</taxon>
        <taxon>Gunneridae</taxon>
        <taxon>Pentapetalae</taxon>
        <taxon>rosids</taxon>
        <taxon>fabids</taxon>
        <taxon>Fabales</taxon>
        <taxon>Fabaceae</taxon>
        <taxon>Papilionoideae</taxon>
        <taxon>50 kb inversion clade</taxon>
        <taxon>NPAAA clade</taxon>
        <taxon>Hologalegina</taxon>
        <taxon>IRL clade</taxon>
        <taxon>Trifolieae</taxon>
        <taxon>Trifolium</taxon>
    </lineage>
</organism>
<evidence type="ECO:0000313" key="2">
    <source>
        <dbReference type="Proteomes" id="UP000265520"/>
    </source>
</evidence>
<reference evidence="1 2" key="1">
    <citation type="journal article" date="2018" name="Front. Plant Sci.">
        <title>Red Clover (Trifolium pratense) and Zigzag Clover (T. medium) - A Picture of Genomic Similarities and Differences.</title>
        <authorList>
            <person name="Dluhosova J."/>
            <person name="Istvanek J."/>
            <person name="Nedelnik J."/>
            <person name="Repkova J."/>
        </authorList>
    </citation>
    <scope>NUCLEOTIDE SEQUENCE [LARGE SCALE GENOMIC DNA]</scope>
    <source>
        <strain evidence="2">cv. 10/8</strain>
        <tissue evidence="1">Leaf</tissue>
    </source>
</reference>
<proteinExistence type="predicted"/>
<dbReference type="EMBL" id="LXQA010569082">
    <property type="protein sequence ID" value="MCI59731.1"/>
    <property type="molecule type" value="Genomic_DNA"/>
</dbReference>
<comment type="caution">
    <text evidence="1">The sequence shown here is derived from an EMBL/GenBank/DDBJ whole genome shotgun (WGS) entry which is preliminary data.</text>
</comment>
<evidence type="ECO:0000313" key="1">
    <source>
        <dbReference type="EMBL" id="MCI59731.1"/>
    </source>
</evidence>
<dbReference type="AlphaFoldDB" id="A0A392TF26"/>